<protein>
    <submittedName>
        <fullName evidence="2">Uncharacterized protein</fullName>
    </submittedName>
</protein>
<reference evidence="2" key="2">
    <citation type="submission" date="2020-11" db="EMBL/GenBank/DDBJ databases">
        <authorList>
            <person name="McCartney M.A."/>
            <person name="Auch B."/>
            <person name="Kono T."/>
            <person name="Mallez S."/>
            <person name="Becker A."/>
            <person name="Gohl D.M."/>
            <person name="Silverstein K.A.T."/>
            <person name="Koren S."/>
            <person name="Bechman K.B."/>
            <person name="Herman A."/>
            <person name="Abrahante J.E."/>
            <person name="Garbe J."/>
        </authorList>
    </citation>
    <scope>NUCLEOTIDE SEQUENCE</scope>
    <source>
        <strain evidence="2">Duluth1</strain>
        <tissue evidence="2">Whole animal</tissue>
    </source>
</reference>
<dbReference type="Proteomes" id="UP000828390">
    <property type="component" value="Unassembled WGS sequence"/>
</dbReference>
<dbReference type="AlphaFoldDB" id="A0A9D4IVA1"/>
<keyword evidence="3" id="KW-1185">Reference proteome</keyword>
<evidence type="ECO:0000256" key="1">
    <source>
        <dbReference type="SAM" id="Phobius"/>
    </source>
</evidence>
<accession>A0A9D4IVA1</accession>
<dbReference type="EMBL" id="JAIWYP010000008">
    <property type="protein sequence ID" value="KAH3786199.1"/>
    <property type="molecule type" value="Genomic_DNA"/>
</dbReference>
<keyword evidence="1" id="KW-1133">Transmembrane helix</keyword>
<dbReference type="PANTHER" id="PTHR35083">
    <property type="entry name" value="RGD1565685 PROTEIN"/>
    <property type="match status" value="1"/>
</dbReference>
<feature type="transmembrane region" description="Helical" evidence="1">
    <location>
        <begin position="308"/>
        <end position="331"/>
    </location>
</feature>
<keyword evidence="1" id="KW-0812">Transmembrane</keyword>
<name>A0A9D4IVA1_DREPO</name>
<organism evidence="2 3">
    <name type="scientific">Dreissena polymorpha</name>
    <name type="common">Zebra mussel</name>
    <name type="synonym">Mytilus polymorpha</name>
    <dbReference type="NCBI Taxonomy" id="45954"/>
    <lineage>
        <taxon>Eukaryota</taxon>
        <taxon>Metazoa</taxon>
        <taxon>Spiralia</taxon>
        <taxon>Lophotrochozoa</taxon>
        <taxon>Mollusca</taxon>
        <taxon>Bivalvia</taxon>
        <taxon>Autobranchia</taxon>
        <taxon>Heteroconchia</taxon>
        <taxon>Euheterodonta</taxon>
        <taxon>Imparidentia</taxon>
        <taxon>Neoheterodontei</taxon>
        <taxon>Myida</taxon>
        <taxon>Dreissenoidea</taxon>
        <taxon>Dreissenidae</taxon>
        <taxon>Dreissena</taxon>
    </lineage>
</organism>
<keyword evidence="1" id="KW-0472">Membrane</keyword>
<proteinExistence type="predicted"/>
<gene>
    <name evidence="2" type="ORF">DPMN_164302</name>
</gene>
<evidence type="ECO:0000313" key="2">
    <source>
        <dbReference type="EMBL" id="KAH3786199.1"/>
    </source>
</evidence>
<dbReference type="InterPro" id="IPR027897">
    <property type="entry name" value="DUF4559"/>
</dbReference>
<sequence length="464" mass="50808">MKCHFAQSLAKDVLTDVVEAEIESFRIQILHHAQVTTLQPHGTVCNKCMTPNVIKCPTKTVCKTKHRGCKFHNSVALSNRRCPTNGMCDSLCKAIIDNHRFKGPSWKNTDATQWCTIAWSIAKCYMPPDGYDNVNTAHDTDFNGIVNIIINCIKFQKYFKDDLSKSANICTKVRDKCKTLRHSPTMTMADDEMGHFIDTLVGILNDSVYVNNHSKFTETIQKLRKLKTDAFGVSATDMNRTLEDALLNLTTMVKSCSDIKLEDRDSLKLQHMLNVADSLHHLTGDVRTRIEHALSGEKNETASSNKTIGAVAASVAGIAGVACITAASLSVGGAGPASMGACMSMGAGIAAATFASTAECTLAFGSALLGAVAAPVVPITLASLYVWRRIRVPVQNEGITAEPTIPELNDLRQIKDLQLATMTIREKVKQLFNQSHIKPSENNSIEADTVQVHMKENKVHYMKN</sequence>
<dbReference type="PANTHER" id="PTHR35083:SF1">
    <property type="entry name" value="RGD1565685 PROTEIN"/>
    <property type="match status" value="1"/>
</dbReference>
<evidence type="ECO:0000313" key="3">
    <source>
        <dbReference type="Proteomes" id="UP000828390"/>
    </source>
</evidence>
<dbReference type="Pfam" id="PF15112">
    <property type="entry name" value="DUF4559"/>
    <property type="match status" value="1"/>
</dbReference>
<feature type="transmembrane region" description="Helical" evidence="1">
    <location>
        <begin position="362"/>
        <end position="387"/>
    </location>
</feature>
<comment type="caution">
    <text evidence="2">The sequence shown here is derived from an EMBL/GenBank/DDBJ whole genome shotgun (WGS) entry which is preliminary data.</text>
</comment>
<reference evidence="2" key="1">
    <citation type="journal article" date="2019" name="bioRxiv">
        <title>The Genome of the Zebra Mussel, Dreissena polymorpha: A Resource for Invasive Species Research.</title>
        <authorList>
            <person name="McCartney M.A."/>
            <person name="Auch B."/>
            <person name="Kono T."/>
            <person name="Mallez S."/>
            <person name="Zhang Y."/>
            <person name="Obille A."/>
            <person name="Becker A."/>
            <person name="Abrahante J.E."/>
            <person name="Garbe J."/>
            <person name="Badalamenti J.P."/>
            <person name="Herman A."/>
            <person name="Mangelson H."/>
            <person name="Liachko I."/>
            <person name="Sullivan S."/>
            <person name="Sone E.D."/>
            <person name="Koren S."/>
            <person name="Silverstein K.A.T."/>
            <person name="Beckman K.B."/>
            <person name="Gohl D.M."/>
        </authorList>
    </citation>
    <scope>NUCLEOTIDE SEQUENCE</scope>
    <source>
        <strain evidence="2">Duluth1</strain>
        <tissue evidence="2">Whole animal</tissue>
    </source>
</reference>